<accession>A0ACD4D279</accession>
<proteinExistence type="predicted"/>
<gene>
    <name evidence="1" type="ORF">N8E88_25650</name>
</gene>
<reference evidence="1" key="1">
    <citation type="submission" date="2022-09" db="EMBL/GenBank/DDBJ databases">
        <title>Interaction between co-microsymbionts with complementary sets of symbiotic genes in legume-rhizobium systems.</title>
        <authorList>
            <person name="Safronova V."/>
            <person name="Sazanova A."/>
            <person name="Afonin A."/>
            <person name="Chirak E."/>
        </authorList>
    </citation>
    <scope>NUCLEOTIDE SEQUENCE</scope>
    <source>
        <strain evidence="1">A18/3m</strain>
    </source>
</reference>
<dbReference type="Proteomes" id="UP001061991">
    <property type="component" value="Chromosome"/>
</dbReference>
<dbReference type="EMBL" id="CP104973">
    <property type="protein sequence ID" value="UXN59904.1"/>
    <property type="molecule type" value="Genomic_DNA"/>
</dbReference>
<evidence type="ECO:0000313" key="2">
    <source>
        <dbReference type="Proteomes" id="UP001061991"/>
    </source>
</evidence>
<sequence>MPKPEIVARLEAEGWINVGGGNHDRFIHKDRPELMIPVPRHRELSPGTARSIAKAAGWM</sequence>
<name>A0ACD4D279_9HYPH</name>
<evidence type="ECO:0000313" key="1">
    <source>
        <dbReference type="EMBL" id="UXN59904.1"/>
    </source>
</evidence>
<keyword evidence="2" id="KW-1185">Reference proteome</keyword>
<protein>
    <submittedName>
        <fullName evidence="1">Type II toxin-antitoxin system HicA family toxin</fullName>
    </submittedName>
</protein>
<organism evidence="1 2">
    <name type="scientific">Phyllobacterium zundukense</name>
    <dbReference type="NCBI Taxonomy" id="1867719"/>
    <lineage>
        <taxon>Bacteria</taxon>
        <taxon>Pseudomonadati</taxon>
        <taxon>Pseudomonadota</taxon>
        <taxon>Alphaproteobacteria</taxon>
        <taxon>Hyphomicrobiales</taxon>
        <taxon>Phyllobacteriaceae</taxon>
        <taxon>Phyllobacterium</taxon>
    </lineage>
</organism>